<organism evidence="1 2">
    <name type="scientific">Portunus trituberculatus</name>
    <name type="common">Swimming crab</name>
    <name type="synonym">Neptunus trituberculatus</name>
    <dbReference type="NCBI Taxonomy" id="210409"/>
    <lineage>
        <taxon>Eukaryota</taxon>
        <taxon>Metazoa</taxon>
        <taxon>Ecdysozoa</taxon>
        <taxon>Arthropoda</taxon>
        <taxon>Crustacea</taxon>
        <taxon>Multicrustacea</taxon>
        <taxon>Malacostraca</taxon>
        <taxon>Eumalacostraca</taxon>
        <taxon>Eucarida</taxon>
        <taxon>Decapoda</taxon>
        <taxon>Pleocyemata</taxon>
        <taxon>Brachyura</taxon>
        <taxon>Eubrachyura</taxon>
        <taxon>Portunoidea</taxon>
        <taxon>Portunidae</taxon>
        <taxon>Portuninae</taxon>
        <taxon>Portunus</taxon>
    </lineage>
</organism>
<evidence type="ECO:0000313" key="2">
    <source>
        <dbReference type="Proteomes" id="UP000324222"/>
    </source>
</evidence>
<reference evidence="1 2" key="1">
    <citation type="submission" date="2019-05" db="EMBL/GenBank/DDBJ databases">
        <title>Another draft genome of Portunus trituberculatus and its Hox gene families provides insights of decapod evolution.</title>
        <authorList>
            <person name="Jeong J.-H."/>
            <person name="Song I."/>
            <person name="Kim S."/>
            <person name="Choi T."/>
            <person name="Kim D."/>
            <person name="Ryu S."/>
            <person name="Kim W."/>
        </authorList>
    </citation>
    <scope>NUCLEOTIDE SEQUENCE [LARGE SCALE GENOMIC DNA]</scope>
    <source>
        <tissue evidence="1">Muscle</tissue>
    </source>
</reference>
<accession>A0A5B7CVP6</accession>
<dbReference type="AlphaFoldDB" id="A0A5B7CVP6"/>
<dbReference type="Proteomes" id="UP000324222">
    <property type="component" value="Unassembled WGS sequence"/>
</dbReference>
<gene>
    <name evidence="1" type="ORF">E2C01_005501</name>
</gene>
<dbReference type="EMBL" id="VSRR010000237">
    <property type="protein sequence ID" value="MPC12794.1"/>
    <property type="molecule type" value="Genomic_DNA"/>
</dbReference>
<keyword evidence="2" id="KW-1185">Reference proteome</keyword>
<comment type="caution">
    <text evidence="1">The sequence shown here is derived from an EMBL/GenBank/DDBJ whole genome shotgun (WGS) entry which is preliminary data.</text>
</comment>
<name>A0A5B7CVP6_PORTR</name>
<protein>
    <submittedName>
        <fullName evidence="1">Uncharacterized protein</fullName>
    </submittedName>
</protein>
<sequence length="100" mass="10795">MPLNVTFKHFQLNVYQLQFICTSSDCTKAPTNSATVSQHLCATTPSQQNLCATTLSHQHLCATTPSQQHLCATTPSQQYLSATTPSQQHLSAATFLPSAS</sequence>
<evidence type="ECO:0000313" key="1">
    <source>
        <dbReference type="EMBL" id="MPC12794.1"/>
    </source>
</evidence>
<proteinExistence type="predicted"/>